<evidence type="ECO:0000256" key="2">
    <source>
        <dbReference type="SAM" id="MobiDB-lite"/>
    </source>
</evidence>
<dbReference type="Gene3D" id="2.30.29.30">
    <property type="entry name" value="Pleckstrin-homology domain (PH domain)/Phosphotyrosine-binding domain (PTB)"/>
    <property type="match status" value="1"/>
</dbReference>
<comment type="caution">
    <text evidence="4">The sequence shown here is derived from an EMBL/GenBank/DDBJ whole genome shotgun (WGS) entry which is preliminary data.</text>
</comment>
<dbReference type="InterPro" id="IPR001849">
    <property type="entry name" value="PH_domain"/>
</dbReference>
<feature type="coiled-coil region" evidence="1">
    <location>
        <begin position="805"/>
        <end position="867"/>
    </location>
</feature>
<protein>
    <recommendedName>
        <fullName evidence="3">PH domain-containing protein</fullName>
    </recommendedName>
</protein>
<evidence type="ECO:0000313" key="5">
    <source>
        <dbReference type="Proteomes" id="UP000663864"/>
    </source>
</evidence>
<dbReference type="AlphaFoldDB" id="A0A814FUE3"/>
<dbReference type="InterPro" id="IPR052212">
    <property type="entry name" value="PH-like_domain"/>
</dbReference>
<feature type="coiled-coil region" evidence="1">
    <location>
        <begin position="996"/>
        <end position="1046"/>
    </location>
</feature>
<dbReference type="Proteomes" id="UP000663864">
    <property type="component" value="Unassembled WGS sequence"/>
</dbReference>
<proteinExistence type="predicted"/>
<dbReference type="Pfam" id="PF00169">
    <property type="entry name" value="PH"/>
    <property type="match status" value="1"/>
</dbReference>
<feature type="coiled-coil region" evidence="1">
    <location>
        <begin position="901"/>
        <end position="942"/>
    </location>
</feature>
<evidence type="ECO:0000259" key="3">
    <source>
        <dbReference type="PROSITE" id="PS50003"/>
    </source>
</evidence>
<feature type="region of interest" description="Disordered" evidence="2">
    <location>
        <begin position="203"/>
        <end position="222"/>
    </location>
</feature>
<evidence type="ECO:0000313" key="4">
    <source>
        <dbReference type="EMBL" id="CAF0988481.1"/>
    </source>
</evidence>
<dbReference type="SMART" id="SM00233">
    <property type="entry name" value="PH"/>
    <property type="match status" value="1"/>
</dbReference>
<feature type="compositionally biased region" description="Basic and acidic residues" evidence="2">
    <location>
        <begin position="204"/>
        <end position="215"/>
    </location>
</feature>
<organism evidence="4 5">
    <name type="scientific">Rotaria sordida</name>
    <dbReference type="NCBI Taxonomy" id="392033"/>
    <lineage>
        <taxon>Eukaryota</taxon>
        <taxon>Metazoa</taxon>
        <taxon>Spiralia</taxon>
        <taxon>Gnathifera</taxon>
        <taxon>Rotifera</taxon>
        <taxon>Eurotatoria</taxon>
        <taxon>Bdelloidea</taxon>
        <taxon>Philodinida</taxon>
        <taxon>Philodinidae</taxon>
        <taxon>Rotaria</taxon>
    </lineage>
</organism>
<reference evidence="4" key="1">
    <citation type="submission" date="2021-02" db="EMBL/GenBank/DDBJ databases">
        <authorList>
            <person name="Nowell W R."/>
        </authorList>
    </citation>
    <scope>NUCLEOTIDE SEQUENCE</scope>
</reference>
<sequence>MIDNIDCQLNNKDKCEKKEPLSHNLFIPIENSLKQTDNNSKKILKIKFQSKSLDDLRLHRECQHQQTDDNYVSNTTRTEIDLSTIGCNMNIDINEKQLYDDDKYDLREQKCQSAPVSPTKIYDKELATFIECEQKLITDSFVYNIDLSDTNDITCQPQARTAIFFDEDYLSDSTPYEPQINNIIQSSLINCCVTITEENEEELEQLRRDDEEEKQRKQHHLLKINDGSKPTVTLHDNDDRADILENENESEIIIMNNINNFEKLQDDNEHLSTIYESLGTQLRTDEEDNGEEEEEEIYDDAYDKLIVYDIANVESIEKSLNIHPKLESIMSPSSSYRSPILDRNRIRSCYTDASSLEPSSTPTTNTLSASNLCGTTTMIASKVFTPPFINNNEKSSSSPVINNQNNSINKSLTFLPIKQEASSSKSSHMSLSVPMLLLPITIEQNTCMIDNNQLISMQHVKKMKVIQSSSSSLSDFIMPASSSTLKSTIHYEEVPSVHHSLTDCSSIHRISCCAPITDEDYSTRNKSSNDNQRRPSFTRRILTNGLLLSHCSSSNSNHRRTQPPLTFNQYRHQTKPKSEEKLSSVSSPVAFLSSSSSSSSESNSPSGEKFMSRSDFIPQQQQNISQQRKATSLKTIAETSNHQPSKILYPIDFQTKHIDQSWYQKHLLSSSHYNKVPTSDSGIVIDTVSTRPTSKSSIEENDGDGIPIDITNSGKLKQYQSTYQKTLADLTIIKKNIVDIESRLSEAMRELEIERALVESEHELVFKQILNASESDQQKIRHLYNDLQLLSERIMAEKNSIRNEIDYTQQILFKLEHELRELEEQYRPFDDKILKKKEIIAETRKKHEDLEFQLMELETRCEAELEQAEEHFQSEQILIEQNTTIRQNTLHDLDRQQNVILHQVIVEKEKLEREKQKLKLLFKQKKLEANELEQKINNISSKQENSSGNDHHHQQSINSKNVWFNGNTTVYHSTPSNLYSSINYSNRISSPKMHMKDKEQEKLNEIKEMIAVAKLEKMTVLEQQLRERYNELLQCHDEHIKRVELEQKLANEIQNREYLIQCQVKLREKNRMQERPLTRYLPIRSLDFDLRAHIEGAGHLLDSPHIHITSTSCRGFLLKMGGMKFKTWNRRWFVFDRKRRSLFYYQDKTETKLRGCIYFQSIVEVYVDHLQSISLRSPEPREATFIVKTIERPYYLVAPTVESMRIWVDVIITGAEGNTFAGES</sequence>
<evidence type="ECO:0000256" key="1">
    <source>
        <dbReference type="SAM" id="Coils"/>
    </source>
</evidence>
<name>A0A814FUE3_9BILA</name>
<feature type="coiled-coil region" evidence="1">
    <location>
        <begin position="730"/>
        <end position="761"/>
    </location>
</feature>
<dbReference type="PROSITE" id="PS50003">
    <property type="entry name" value="PH_DOMAIN"/>
    <property type="match status" value="1"/>
</dbReference>
<dbReference type="PANTHER" id="PTHR12156:SF5">
    <property type="entry name" value="FI18040P1"/>
    <property type="match status" value="1"/>
</dbReference>
<dbReference type="EMBL" id="CAJNOT010000458">
    <property type="protein sequence ID" value="CAF0988481.1"/>
    <property type="molecule type" value="Genomic_DNA"/>
</dbReference>
<keyword evidence="1" id="KW-0175">Coiled coil</keyword>
<feature type="compositionally biased region" description="Low complexity" evidence="2">
    <location>
        <begin position="592"/>
        <end position="606"/>
    </location>
</feature>
<feature type="region of interest" description="Disordered" evidence="2">
    <location>
        <begin position="552"/>
        <end position="586"/>
    </location>
</feature>
<accession>A0A814FUE3</accession>
<dbReference type="SUPFAM" id="SSF50729">
    <property type="entry name" value="PH domain-like"/>
    <property type="match status" value="1"/>
</dbReference>
<feature type="domain" description="PH" evidence="3">
    <location>
        <begin position="1110"/>
        <end position="1216"/>
    </location>
</feature>
<gene>
    <name evidence="4" type="ORF">ZHD862_LOCUS11892</name>
</gene>
<feature type="region of interest" description="Disordered" evidence="2">
    <location>
        <begin position="592"/>
        <end position="611"/>
    </location>
</feature>
<dbReference type="PANTHER" id="PTHR12156">
    <property type="entry name" value="PLECKSTRIN HOMOLOGY-LIKE DOMAIN, FAMILY B, MEMBER 3"/>
    <property type="match status" value="1"/>
</dbReference>
<dbReference type="InterPro" id="IPR011993">
    <property type="entry name" value="PH-like_dom_sf"/>
</dbReference>